<reference evidence="1 2" key="1">
    <citation type="submission" date="2019-10" db="EMBL/GenBank/DDBJ databases">
        <title>Three novel species isolated from a subtropical stream in China.</title>
        <authorList>
            <person name="Lu H."/>
        </authorList>
    </citation>
    <scope>NUCLEOTIDE SEQUENCE [LARGE SCALE GENOMIC DNA]</scope>
    <source>
        <strain evidence="1 2">FT13W</strain>
    </source>
</reference>
<dbReference type="AlphaFoldDB" id="A0A6I1HVC9"/>
<comment type="caution">
    <text evidence="1">The sequence shown here is derived from an EMBL/GenBank/DDBJ whole genome shotgun (WGS) entry which is preliminary data.</text>
</comment>
<dbReference type="Proteomes" id="UP000468717">
    <property type="component" value="Unassembled WGS sequence"/>
</dbReference>
<sequence length="189" mass="20876">MARAERRPAQWQAPALCAAVARSHVAANAALRVASLDGTRLAPAAAPFHYVLPDAPAGAGASSHIPSRQFERQYAWCLESLGVTVYGYCIERQFGWERKTEPALLLRRPSWWRRLLRPAPLLALTVDAHPAGAAISLAAATRPGYRGAIDCIVRLEPALQQQLKQLHDTQVTAVSIKKKIRRYLISLRR</sequence>
<dbReference type="RefSeq" id="WP_152285164.1">
    <property type="nucleotide sequence ID" value="NZ_WFLI01000058.1"/>
</dbReference>
<accession>A0A6I1HVC9</accession>
<gene>
    <name evidence="1" type="ORF">GCN75_27390</name>
</gene>
<proteinExistence type="predicted"/>
<keyword evidence="2" id="KW-1185">Reference proteome</keyword>
<evidence type="ECO:0000313" key="2">
    <source>
        <dbReference type="Proteomes" id="UP000468717"/>
    </source>
</evidence>
<name>A0A6I1HVC9_9BURK</name>
<protein>
    <submittedName>
        <fullName evidence="1">Uncharacterized protein</fullName>
    </submittedName>
</protein>
<evidence type="ECO:0000313" key="1">
    <source>
        <dbReference type="EMBL" id="KAB8058698.1"/>
    </source>
</evidence>
<dbReference type="EMBL" id="WFLI01000058">
    <property type="protein sequence ID" value="KAB8058698.1"/>
    <property type="molecule type" value="Genomic_DNA"/>
</dbReference>
<organism evidence="1 2">
    <name type="scientific">Janthinobacterium violaceinigrum</name>
    <dbReference type="NCBI Taxonomy" id="2654252"/>
    <lineage>
        <taxon>Bacteria</taxon>
        <taxon>Pseudomonadati</taxon>
        <taxon>Pseudomonadota</taxon>
        <taxon>Betaproteobacteria</taxon>
        <taxon>Burkholderiales</taxon>
        <taxon>Oxalobacteraceae</taxon>
        <taxon>Janthinobacterium</taxon>
    </lineage>
</organism>